<comment type="caution">
    <text evidence="1">The sequence shown here is derived from an EMBL/GenBank/DDBJ whole genome shotgun (WGS) entry which is preliminary data.</text>
</comment>
<sequence length="45" mass="5205">MTPFSKLWNTFVDAIKPPLLRQHSDAGTNIIMIDTRPFTMSRKDL</sequence>
<keyword evidence="2" id="KW-1185">Reference proteome</keyword>
<accession>A0A1E7WLS4</accession>
<evidence type="ECO:0000313" key="2">
    <source>
        <dbReference type="Proteomes" id="UP000175989"/>
    </source>
</evidence>
<dbReference type="AlphaFoldDB" id="A0A1E7WLS4"/>
<reference evidence="2" key="1">
    <citation type="journal article" date="2016" name="Front. Microbiol.">
        <title>Molecular Keys to the Janthinobacterium and Duganella spp. Interaction with the Plant Pathogen Fusarium graminearum.</title>
        <authorList>
            <person name="Haack F.S."/>
            <person name="Poehlein A."/>
            <person name="Kroger C."/>
            <person name="Voigt C.A."/>
            <person name="Piepenbring M."/>
            <person name="Bode H.B."/>
            <person name="Daniel R."/>
            <person name="Schafer W."/>
            <person name="Streit W.R."/>
        </authorList>
    </citation>
    <scope>NUCLEOTIDE SEQUENCE [LARGE SCALE GENOMIC DNA]</scope>
    <source>
        <strain evidence="2">T54</strain>
    </source>
</reference>
<dbReference type="Proteomes" id="UP000175989">
    <property type="component" value="Unassembled WGS sequence"/>
</dbReference>
<evidence type="ECO:0000313" key="1">
    <source>
        <dbReference type="EMBL" id="OEZ99977.1"/>
    </source>
</evidence>
<proteinExistence type="predicted"/>
<dbReference type="RefSeq" id="WP_167359063.1">
    <property type="nucleotide sequence ID" value="NZ_LROM01000085.1"/>
</dbReference>
<protein>
    <submittedName>
        <fullName evidence="1">Uncharacterized protein</fullName>
    </submittedName>
</protein>
<dbReference type="EMBL" id="LROM01000085">
    <property type="protein sequence ID" value="OEZ99977.1"/>
    <property type="molecule type" value="Genomic_DNA"/>
</dbReference>
<gene>
    <name evidence="1" type="ORF">DUPY_24420</name>
</gene>
<name>A0A1E7WLS4_9BURK</name>
<organism evidence="1 2">
    <name type="scientific">Duganella phyllosphaerae</name>
    <dbReference type="NCBI Taxonomy" id="762836"/>
    <lineage>
        <taxon>Bacteria</taxon>
        <taxon>Pseudomonadati</taxon>
        <taxon>Pseudomonadota</taxon>
        <taxon>Betaproteobacteria</taxon>
        <taxon>Burkholderiales</taxon>
        <taxon>Oxalobacteraceae</taxon>
        <taxon>Telluria group</taxon>
        <taxon>Duganella</taxon>
    </lineage>
</organism>